<dbReference type="InterPro" id="IPR052564">
    <property type="entry name" value="N-acetyltrans/Recomb-assoc"/>
</dbReference>
<dbReference type="PROSITE" id="PS51186">
    <property type="entry name" value="GNAT"/>
    <property type="match status" value="1"/>
</dbReference>
<dbReference type="SUPFAM" id="SSF55729">
    <property type="entry name" value="Acyl-CoA N-acyltransferases (Nat)"/>
    <property type="match status" value="1"/>
</dbReference>
<comment type="caution">
    <text evidence="2">The sequence shown here is derived from an EMBL/GenBank/DDBJ whole genome shotgun (WGS) entry which is preliminary data.</text>
</comment>
<dbReference type="Pfam" id="PF13673">
    <property type="entry name" value="Acetyltransf_10"/>
    <property type="match status" value="1"/>
</dbReference>
<feature type="domain" description="N-acetyltransferase" evidence="1">
    <location>
        <begin position="33"/>
        <end position="186"/>
    </location>
</feature>
<proteinExistence type="predicted"/>
<dbReference type="Proteomes" id="UP000325218">
    <property type="component" value="Unassembled WGS sequence"/>
</dbReference>
<evidence type="ECO:0000313" key="3">
    <source>
        <dbReference type="Proteomes" id="UP000325218"/>
    </source>
</evidence>
<dbReference type="InterPro" id="IPR000182">
    <property type="entry name" value="GNAT_dom"/>
</dbReference>
<accession>A0A5D0CLG5</accession>
<gene>
    <name evidence="2" type="ORF">FRY98_26820</name>
</gene>
<evidence type="ECO:0000259" key="1">
    <source>
        <dbReference type="PROSITE" id="PS51186"/>
    </source>
</evidence>
<dbReference type="PANTHER" id="PTHR43451:SF1">
    <property type="entry name" value="ACETYLTRANSFERASE"/>
    <property type="match status" value="1"/>
</dbReference>
<dbReference type="EMBL" id="VSDO01000006">
    <property type="protein sequence ID" value="TYA10205.1"/>
    <property type="molecule type" value="Genomic_DNA"/>
</dbReference>
<sequence>MRRRLRLSHRLFFIAFFSSTLDDRSNILGRLNMEIVKLQEKDIRPALELVWSVFQEFEAPEYTDEGVKAFKQVISYETVLERFRRGEIHFWGSKEKENGEWNGVIATMGESHIFLLFVKREHHRQGIANRLFRTVEERYRCLPDIKRMTVNSSRFAVPFYRRLGFTETDKERTVNGIRFTPMEFMY</sequence>
<dbReference type="OrthoDB" id="46888at2"/>
<name>A0A5D0CLG5_9BACL</name>
<reference evidence="2 3" key="1">
    <citation type="submission" date="2019-08" db="EMBL/GenBank/DDBJ databases">
        <title>Genome sequencing of Paenibacillus faecis DSM 23593(T).</title>
        <authorList>
            <person name="Kook J.-K."/>
            <person name="Park S.-N."/>
            <person name="Lim Y.K."/>
        </authorList>
    </citation>
    <scope>NUCLEOTIDE SEQUENCE [LARGE SCALE GENOMIC DNA]</scope>
    <source>
        <strain evidence="2 3">DSM 23593</strain>
    </source>
</reference>
<dbReference type="PANTHER" id="PTHR43451">
    <property type="entry name" value="ACETYLTRANSFERASE (GNAT) FAMILY PROTEIN"/>
    <property type="match status" value="1"/>
</dbReference>
<keyword evidence="2" id="KW-0808">Transferase</keyword>
<dbReference type="InterPro" id="IPR016181">
    <property type="entry name" value="Acyl_CoA_acyltransferase"/>
</dbReference>
<dbReference type="AlphaFoldDB" id="A0A5D0CLG5"/>
<keyword evidence="3" id="KW-1185">Reference proteome</keyword>
<organism evidence="2 3">
    <name type="scientific">Paenibacillus faecis</name>
    <dbReference type="NCBI Taxonomy" id="862114"/>
    <lineage>
        <taxon>Bacteria</taxon>
        <taxon>Bacillati</taxon>
        <taxon>Bacillota</taxon>
        <taxon>Bacilli</taxon>
        <taxon>Bacillales</taxon>
        <taxon>Paenibacillaceae</taxon>
        <taxon>Paenibacillus</taxon>
    </lineage>
</organism>
<dbReference type="CDD" id="cd04301">
    <property type="entry name" value="NAT_SF"/>
    <property type="match status" value="1"/>
</dbReference>
<dbReference type="Gene3D" id="3.40.630.30">
    <property type="match status" value="1"/>
</dbReference>
<dbReference type="GO" id="GO:0016747">
    <property type="term" value="F:acyltransferase activity, transferring groups other than amino-acyl groups"/>
    <property type="evidence" value="ECO:0007669"/>
    <property type="project" value="InterPro"/>
</dbReference>
<evidence type="ECO:0000313" key="2">
    <source>
        <dbReference type="EMBL" id="TYA10205.1"/>
    </source>
</evidence>
<protein>
    <submittedName>
        <fullName evidence="2">GNAT family N-acetyltransferase</fullName>
    </submittedName>
</protein>